<gene>
    <name evidence="2" type="ORF">WN51_08319</name>
</gene>
<proteinExistence type="predicted"/>
<accession>A0A0M9ABY4</accession>
<dbReference type="EMBL" id="KQ435706">
    <property type="protein sequence ID" value="KOX80143.1"/>
    <property type="molecule type" value="Genomic_DNA"/>
</dbReference>
<protein>
    <submittedName>
        <fullName evidence="2">Uncharacterized protein</fullName>
    </submittedName>
</protein>
<reference evidence="2 3" key="1">
    <citation type="submission" date="2015-07" db="EMBL/GenBank/DDBJ databases">
        <title>The genome of Melipona quadrifasciata.</title>
        <authorList>
            <person name="Pan H."/>
            <person name="Kapheim K."/>
        </authorList>
    </citation>
    <scope>NUCLEOTIDE SEQUENCE [LARGE SCALE GENOMIC DNA]</scope>
    <source>
        <strain evidence="2">0111107301</strain>
        <tissue evidence="2">Whole body</tissue>
    </source>
</reference>
<sequence length="139" mass="16234">MQERREKRHGTRGRWGWCRWRVDCRLAPIHSPIVPPRGERAEIARFLHCNPPPPLDYRGFYNGCITEEDRTIKEPLSLREEEKQWGQQGWGPTSEGRSRREQRDPPVGKFGPFAQPAGLARKKKTCCYFLKAEIGGRYD</sequence>
<dbReference type="AlphaFoldDB" id="A0A0M9ABY4"/>
<evidence type="ECO:0000256" key="1">
    <source>
        <dbReference type="SAM" id="MobiDB-lite"/>
    </source>
</evidence>
<feature type="compositionally biased region" description="Basic and acidic residues" evidence="1">
    <location>
        <begin position="96"/>
        <end position="106"/>
    </location>
</feature>
<feature type="region of interest" description="Disordered" evidence="1">
    <location>
        <begin position="76"/>
        <end position="116"/>
    </location>
</feature>
<dbReference type="Proteomes" id="UP000053105">
    <property type="component" value="Unassembled WGS sequence"/>
</dbReference>
<name>A0A0M9ABY4_9HYME</name>
<evidence type="ECO:0000313" key="3">
    <source>
        <dbReference type="Proteomes" id="UP000053105"/>
    </source>
</evidence>
<evidence type="ECO:0000313" key="2">
    <source>
        <dbReference type="EMBL" id="KOX80143.1"/>
    </source>
</evidence>
<keyword evidence="3" id="KW-1185">Reference proteome</keyword>
<organism evidence="2 3">
    <name type="scientific">Melipona quadrifasciata</name>
    <dbReference type="NCBI Taxonomy" id="166423"/>
    <lineage>
        <taxon>Eukaryota</taxon>
        <taxon>Metazoa</taxon>
        <taxon>Ecdysozoa</taxon>
        <taxon>Arthropoda</taxon>
        <taxon>Hexapoda</taxon>
        <taxon>Insecta</taxon>
        <taxon>Pterygota</taxon>
        <taxon>Neoptera</taxon>
        <taxon>Endopterygota</taxon>
        <taxon>Hymenoptera</taxon>
        <taxon>Apocrita</taxon>
        <taxon>Aculeata</taxon>
        <taxon>Apoidea</taxon>
        <taxon>Anthophila</taxon>
        <taxon>Apidae</taxon>
        <taxon>Melipona</taxon>
    </lineage>
</organism>